<dbReference type="PANTHER" id="PTHR31970">
    <property type="match status" value="1"/>
</dbReference>
<keyword evidence="1" id="KW-1133">Transmembrane helix</keyword>
<feature type="transmembrane region" description="Helical" evidence="1">
    <location>
        <begin position="136"/>
        <end position="155"/>
    </location>
</feature>
<keyword evidence="3" id="KW-1185">Reference proteome</keyword>
<gene>
    <name evidence="2" type="ORF">I0Q91_07350</name>
</gene>
<sequence>MERDFRFNLEEMAGAIGDYGTLLPIIVGVAVVTEINMSSILLFFGLAYIATGIYYKLPMPVEPMKAIGAVAIGGALTAGEIAAAGILMGVILLLLGIFGGIDLIKEHIPEWLIRGIQLGLTLILLETAISFMVEDWLIGLVSVGIILGFFFVNVLDISSLIVFGLGLIIGIYHTGLPPLTLISWPELTLPAISEFGTGFWSGTLPQIPLTLGNAVLATSLLITDLFEREVPENKLVISMGLMCLISSPLGGFPMCHGAGGLAAQYRFGARTGGSNIISGIILLIIAFFFASPQIIEVIPYGVLGAMLFFTAFQMFQSAILTDKKVLMVATGVLAFLTNIAIAFIVLFLLDKALKKFNIY</sequence>
<protein>
    <submittedName>
        <fullName evidence="2">Sulfate/molybdate transporter</fullName>
    </submittedName>
</protein>
<feature type="transmembrane region" description="Helical" evidence="1">
    <location>
        <begin position="12"/>
        <end position="33"/>
    </location>
</feature>
<proteinExistence type="predicted"/>
<dbReference type="EMBL" id="JADPIE010000003">
    <property type="protein sequence ID" value="MBF8436886.1"/>
    <property type="molecule type" value="Genomic_DNA"/>
</dbReference>
<evidence type="ECO:0000256" key="1">
    <source>
        <dbReference type="SAM" id="Phobius"/>
    </source>
</evidence>
<dbReference type="PANTHER" id="PTHR31970:SF9">
    <property type="entry name" value="MOLYBDATE TRANSPORTER 2"/>
    <property type="match status" value="1"/>
</dbReference>
<dbReference type="Pfam" id="PF16983">
    <property type="entry name" value="MFS_MOT1"/>
    <property type="match status" value="2"/>
</dbReference>
<feature type="transmembrane region" description="Helical" evidence="1">
    <location>
        <begin position="204"/>
        <end position="223"/>
    </location>
</feature>
<dbReference type="RefSeq" id="WP_270453805.1">
    <property type="nucleotide sequence ID" value="NZ_JADPIE010000003.1"/>
</dbReference>
<dbReference type="GO" id="GO:0015098">
    <property type="term" value="F:molybdate ion transmembrane transporter activity"/>
    <property type="evidence" value="ECO:0007669"/>
    <property type="project" value="InterPro"/>
</dbReference>
<dbReference type="Proteomes" id="UP000621436">
    <property type="component" value="Unassembled WGS sequence"/>
</dbReference>
<feature type="transmembrane region" description="Helical" evidence="1">
    <location>
        <begin position="235"/>
        <end position="252"/>
    </location>
</feature>
<dbReference type="AlphaFoldDB" id="A0A931F7P0"/>
<comment type="caution">
    <text evidence="2">The sequence shown here is derived from an EMBL/GenBank/DDBJ whole genome shotgun (WGS) entry which is preliminary data.</text>
</comment>
<evidence type="ECO:0000313" key="2">
    <source>
        <dbReference type="EMBL" id="MBF8436886.1"/>
    </source>
</evidence>
<reference evidence="2" key="1">
    <citation type="submission" date="2020-11" db="EMBL/GenBank/DDBJ databases">
        <title>Halonatronomonas betainensis gen. nov., sp. nov. a novel haloalkaliphilic representative of the family Halanaerobiacae capable of betaine degradation.</title>
        <authorList>
            <person name="Boltyanskaya Y."/>
            <person name="Kevbrin V."/>
            <person name="Detkova E."/>
            <person name="Grouzdev D.S."/>
            <person name="Koziaeva V."/>
            <person name="Zhilina T."/>
        </authorList>
    </citation>
    <scope>NUCLEOTIDE SEQUENCE</scope>
    <source>
        <strain evidence="2">Z-7014</strain>
    </source>
</reference>
<feature type="transmembrane region" description="Helical" evidence="1">
    <location>
        <begin position="40"/>
        <end position="57"/>
    </location>
</feature>
<keyword evidence="1" id="KW-0472">Membrane</keyword>
<feature type="transmembrane region" description="Helical" evidence="1">
    <location>
        <begin position="69"/>
        <end position="99"/>
    </location>
</feature>
<feature type="transmembrane region" description="Helical" evidence="1">
    <location>
        <begin position="325"/>
        <end position="349"/>
    </location>
</feature>
<feature type="transmembrane region" description="Helical" evidence="1">
    <location>
        <begin position="297"/>
        <end position="319"/>
    </location>
</feature>
<feature type="transmembrane region" description="Helical" evidence="1">
    <location>
        <begin position="272"/>
        <end position="290"/>
    </location>
</feature>
<feature type="transmembrane region" description="Helical" evidence="1">
    <location>
        <begin position="162"/>
        <end position="184"/>
    </location>
</feature>
<dbReference type="InterPro" id="IPR031563">
    <property type="entry name" value="MOT1/MOT2"/>
</dbReference>
<accession>A0A931F7P0</accession>
<evidence type="ECO:0000313" key="3">
    <source>
        <dbReference type="Proteomes" id="UP000621436"/>
    </source>
</evidence>
<name>A0A931F7P0_9FIRM</name>
<feature type="transmembrane region" description="Helical" evidence="1">
    <location>
        <begin position="111"/>
        <end position="130"/>
    </location>
</feature>
<organism evidence="2 3">
    <name type="scientific">Halonatronomonas betaini</name>
    <dbReference type="NCBI Taxonomy" id="2778430"/>
    <lineage>
        <taxon>Bacteria</taxon>
        <taxon>Bacillati</taxon>
        <taxon>Bacillota</taxon>
        <taxon>Clostridia</taxon>
        <taxon>Halanaerobiales</taxon>
        <taxon>Halarsenatibacteraceae</taxon>
        <taxon>Halonatronomonas</taxon>
    </lineage>
</organism>
<keyword evidence="1" id="KW-0812">Transmembrane</keyword>